<gene>
    <name evidence="6" type="primary">LOC115878361</name>
</gene>
<keyword evidence="2" id="KW-0863">Zinc-finger</keyword>
<dbReference type="InterPro" id="IPR000058">
    <property type="entry name" value="Znf_AN1"/>
</dbReference>
<dbReference type="GO" id="GO:0005737">
    <property type="term" value="C:cytoplasm"/>
    <property type="evidence" value="ECO:0007669"/>
    <property type="project" value="TreeGrafter"/>
</dbReference>
<dbReference type="InParanoid" id="A0A6J2XHV8"/>
<dbReference type="Gene3D" id="4.10.1110.10">
    <property type="entry name" value="AN1-like Zinc finger"/>
    <property type="match status" value="2"/>
</dbReference>
<dbReference type="GO" id="GO:0008270">
    <property type="term" value="F:zinc ion binding"/>
    <property type="evidence" value="ECO:0007669"/>
    <property type="project" value="UniProtKB-KW"/>
</dbReference>
<name>A0A6J2XHV8_SITOR</name>
<dbReference type="AlphaFoldDB" id="A0A6J2XHV8"/>
<keyword evidence="5" id="KW-1185">Reference proteome</keyword>
<accession>A0A6J2XHV8</accession>
<keyword evidence="3" id="KW-0862">Zinc</keyword>
<organism evidence="5 6">
    <name type="scientific">Sitophilus oryzae</name>
    <name type="common">Rice weevil</name>
    <name type="synonym">Curculio oryzae</name>
    <dbReference type="NCBI Taxonomy" id="7048"/>
    <lineage>
        <taxon>Eukaryota</taxon>
        <taxon>Metazoa</taxon>
        <taxon>Ecdysozoa</taxon>
        <taxon>Arthropoda</taxon>
        <taxon>Hexapoda</taxon>
        <taxon>Insecta</taxon>
        <taxon>Pterygota</taxon>
        <taxon>Neoptera</taxon>
        <taxon>Endopterygota</taxon>
        <taxon>Coleoptera</taxon>
        <taxon>Polyphaga</taxon>
        <taxon>Cucujiformia</taxon>
        <taxon>Curculionidae</taxon>
        <taxon>Dryophthorinae</taxon>
        <taxon>Sitophilus</taxon>
    </lineage>
</organism>
<keyword evidence="1" id="KW-0479">Metal-binding</keyword>
<dbReference type="InterPro" id="IPR057358">
    <property type="entry name" value="UBL_ZFAND1-like"/>
</dbReference>
<dbReference type="PANTHER" id="PTHR14677:SF20">
    <property type="entry name" value="ZINC FINGER AN1-TYPE CONTAINING 2A-RELATED"/>
    <property type="match status" value="1"/>
</dbReference>
<protein>
    <submittedName>
        <fullName evidence="6">AN1-type zinc finger protein 1-like</fullName>
    </submittedName>
</protein>
<feature type="domain" description="AN1-type" evidence="4">
    <location>
        <begin position="10"/>
        <end position="48"/>
    </location>
</feature>
<dbReference type="GeneID" id="115878361"/>
<dbReference type="SUPFAM" id="SSF118310">
    <property type="entry name" value="AN1-like Zinc finger"/>
    <property type="match status" value="2"/>
</dbReference>
<evidence type="ECO:0000256" key="3">
    <source>
        <dbReference type="ARBA" id="ARBA00022833"/>
    </source>
</evidence>
<feature type="domain" description="AN1-type" evidence="4">
    <location>
        <begin position="63"/>
        <end position="100"/>
    </location>
</feature>
<evidence type="ECO:0000256" key="2">
    <source>
        <dbReference type="ARBA" id="ARBA00022771"/>
    </source>
</evidence>
<dbReference type="PANTHER" id="PTHR14677">
    <property type="entry name" value="ARSENITE INDUCUBLE RNA ASSOCIATED PROTEIN AIP-1-RELATED"/>
    <property type="match status" value="1"/>
</dbReference>
<sequence>MELPDVGQQCSYENCKQLDFLPLRCQCNNVFCPKHLNIHIQTCVASKSLSEDQLKKIENVLVCSKEDCKERSVIPLICKKCKKHFCIQHRHLTECREKSKEELEIEKEKFSEPIRKFNEAKAVVDNQIAENLSRAGKKSKNKEMAAQVQLMKIKNKAVGQKTIPSTDRVYFNIHYGVNYTKSLAVFVSKTWSLGRVTDAITVECKLQNNNNKSTEKKLRLFKHEGNTIVSNNMSCNLDKLLNEHSIVNGENLVIAYVDDHCMNL</sequence>
<dbReference type="Proteomes" id="UP000504635">
    <property type="component" value="Unplaced"/>
</dbReference>
<dbReference type="RefSeq" id="XP_030750691.1">
    <property type="nucleotide sequence ID" value="XM_030894831.1"/>
</dbReference>
<dbReference type="InterPro" id="IPR035896">
    <property type="entry name" value="AN1-like_Znf"/>
</dbReference>
<dbReference type="OrthoDB" id="25675at2759"/>
<evidence type="ECO:0000313" key="6">
    <source>
        <dbReference type="RefSeq" id="XP_030750691.1"/>
    </source>
</evidence>
<dbReference type="Pfam" id="PF25327">
    <property type="entry name" value="UBL_ZFAND1"/>
    <property type="match status" value="1"/>
</dbReference>
<evidence type="ECO:0000313" key="5">
    <source>
        <dbReference type="Proteomes" id="UP000504635"/>
    </source>
</evidence>
<proteinExistence type="predicted"/>
<dbReference type="SMART" id="SM00154">
    <property type="entry name" value="ZnF_AN1"/>
    <property type="match status" value="2"/>
</dbReference>
<dbReference type="Pfam" id="PF01428">
    <property type="entry name" value="zf-AN1"/>
    <property type="match status" value="1"/>
</dbReference>
<dbReference type="KEGG" id="soy:115878361"/>
<reference evidence="6" key="1">
    <citation type="submission" date="2025-08" db="UniProtKB">
        <authorList>
            <consortium name="RefSeq"/>
        </authorList>
    </citation>
    <scope>IDENTIFICATION</scope>
    <source>
        <tissue evidence="6">Gonads</tissue>
    </source>
</reference>
<evidence type="ECO:0000259" key="4">
    <source>
        <dbReference type="SMART" id="SM00154"/>
    </source>
</evidence>
<evidence type="ECO:0000256" key="1">
    <source>
        <dbReference type="ARBA" id="ARBA00022723"/>
    </source>
</evidence>